<gene>
    <name evidence="1" type="ORF">EKG35_04735</name>
</gene>
<evidence type="ECO:0000313" key="2">
    <source>
        <dbReference type="Proteomes" id="UP000276349"/>
    </source>
</evidence>
<dbReference type="AlphaFoldDB" id="A0A3S0JRJ1"/>
<name>A0A3S0JRJ1_9BACI</name>
<dbReference type="EMBL" id="RXNR01000009">
    <property type="protein sequence ID" value="RTQ94958.1"/>
    <property type="molecule type" value="Genomic_DNA"/>
</dbReference>
<protein>
    <submittedName>
        <fullName evidence="1">DUF1934 domain-containing protein</fullName>
    </submittedName>
</protein>
<organism evidence="1 2">
    <name type="scientific">Lysinibacillus telephonicus</name>
    <dbReference type="NCBI Taxonomy" id="1714840"/>
    <lineage>
        <taxon>Bacteria</taxon>
        <taxon>Bacillati</taxon>
        <taxon>Bacillota</taxon>
        <taxon>Bacilli</taxon>
        <taxon>Bacillales</taxon>
        <taxon>Bacillaceae</taxon>
        <taxon>Lysinibacillus</taxon>
    </lineage>
</organism>
<dbReference type="InterPro" id="IPR015231">
    <property type="entry name" value="DUF1934"/>
</dbReference>
<dbReference type="Pfam" id="PF09148">
    <property type="entry name" value="DUF1934"/>
    <property type="match status" value="1"/>
</dbReference>
<dbReference type="Gene3D" id="2.40.128.20">
    <property type="match status" value="1"/>
</dbReference>
<dbReference type="RefSeq" id="WP_126293250.1">
    <property type="nucleotide sequence ID" value="NZ_CP155468.1"/>
</dbReference>
<evidence type="ECO:0000313" key="1">
    <source>
        <dbReference type="EMBL" id="RTQ94958.1"/>
    </source>
</evidence>
<sequence>MSEVEKNVKIKLNSTILPADGESETYELWLSGTYIEKSGKTYLRYEEAIDENKIRTTVKMDNENALILRSGGVKMRLPFNTLQKEGGHYETQYGTLPIVTQTHQLTHEHNEQSVINGKFHVQYDLIISGQSVGKYTLEIQYSEGQK</sequence>
<dbReference type="InterPro" id="IPR012674">
    <property type="entry name" value="Calycin"/>
</dbReference>
<proteinExistence type="predicted"/>
<dbReference type="OrthoDB" id="2352933at2"/>
<accession>A0A3S0JRJ1</accession>
<dbReference type="Proteomes" id="UP000276349">
    <property type="component" value="Unassembled WGS sequence"/>
</dbReference>
<dbReference type="SUPFAM" id="SSF50814">
    <property type="entry name" value="Lipocalins"/>
    <property type="match status" value="1"/>
</dbReference>
<keyword evidence="2" id="KW-1185">Reference proteome</keyword>
<comment type="caution">
    <text evidence="1">The sequence shown here is derived from an EMBL/GenBank/DDBJ whole genome shotgun (WGS) entry which is preliminary data.</text>
</comment>
<reference evidence="1 2" key="1">
    <citation type="submission" date="2018-12" db="EMBL/GenBank/DDBJ databases">
        <authorList>
            <person name="Yu L."/>
        </authorList>
    </citation>
    <scope>NUCLEOTIDE SEQUENCE [LARGE SCALE GENOMIC DNA]</scope>
    <source>
        <strain evidence="1 2">S5H2222</strain>
    </source>
</reference>